<dbReference type="Gene3D" id="3.30.420.10">
    <property type="entry name" value="Ribonuclease H-like superfamily/Ribonuclease H"/>
    <property type="match status" value="1"/>
</dbReference>
<dbReference type="PANTHER" id="PTHR47266">
    <property type="entry name" value="ENDONUCLEASE-RELATED"/>
    <property type="match status" value="1"/>
</dbReference>
<feature type="non-terminal residue" evidence="2">
    <location>
        <position position="1"/>
    </location>
</feature>
<name>A0A371FB43_MUCPR</name>
<dbReference type="OrthoDB" id="115435at2759"/>
<protein>
    <submittedName>
        <fullName evidence="2">Uncharacterized protein</fullName>
    </submittedName>
</protein>
<feature type="region of interest" description="Disordered" evidence="1">
    <location>
        <begin position="124"/>
        <end position="150"/>
    </location>
</feature>
<dbReference type="InterPro" id="IPR052160">
    <property type="entry name" value="Gypsy_RT_Integrase-like"/>
</dbReference>
<evidence type="ECO:0000313" key="3">
    <source>
        <dbReference type="Proteomes" id="UP000257109"/>
    </source>
</evidence>
<dbReference type="GO" id="GO:0003676">
    <property type="term" value="F:nucleic acid binding"/>
    <property type="evidence" value="ECO:0007669"/>
    <property type="project" value="InterPro"/>
</dbReference>
<reference evidence="2" key="1">
    <citation type="submission" date="2018-05" db="EMBL/GenBank/DDBJ databases">
        <title>Draft genome of Mucuna pruriens seed.</title>
        <authorList>
            <person name="Nnadi N.E."/>
            <person name="Vos R."/>
            <person name="Hasami M.H."/>
            <person name="Devisetty U.K."/>
            <person name="Aguiy J.C."/>
        </authorList>
    </citation>
    <scope>NUCLEOTIDE SEQUENCE [LARGE SCALE GENOMIC DNA]</scope>
    <source>
        <strain evidence="2">JCA_2017</strain>
    </source>
</reference>
<comment type="caution">
    <text evidence="2">The sequence shown here is derived from an EMBL/GenBank/DDBJ whole genome shotgun (WGS) entry which is preliminary data.</text>
</comment>
<proteinExistence type="predicted"/>
<organism evidence="2 3">
    <name type="scientific">Mucuna pruriens</name>
    <name type="common">Velvet bean</name>
    <name type="synonym">Dolichos pruriens</name>
    <dbReference type="NCBI Taxonomy" id="157652"/>
    <lineage>
        <taxon>Eukaryota</taxon>
        <taxon>Viridiplantae</taxon>
        <taxon>Streptophyta</taxon>
        <taxon>Embryophyta</taxon>
        <taxon>Tracheophyta</taxon>
        <taxon>Spermatophyta</taxon>
        <taxon>Magnoliopsida</taxon>
        <taxon>eudicotyledons</taxon>
        <taxon>Gunneridae</taxon>
        <taxon>Pentapetalae</taxon>
        <taxon>rosids</taxon>
        <taxon>fabids</taxon>
        <taxon>Fabales</taxon>
        <taxon>Fabaceae</taxon>
        <taxon>Papilionoideae</taxon>
        <taxon>50 kb inversion clade</taxon>
        <taxon>NPAAA clade</taxon>
        <taxon>indigoferoid/millettioid clade</taxon>
        <taxon>Phaseoleae</taxon>
        <taxon>Mucuna</taxon>
    </lineage>
</organism>
<evidence type="ECO:0000313" key="2">
    <source>
        <dbReference type="EMBL" id="RDX75343.1"/>
    </source>
</evidence>
<evidence type="ECO:0000256" key="1">
    <source>
        <dbReference type="SAM" id="MobiDB-lite"/>
    </source>
</evidence>
<dbReference type="AlphaFoldDB" id="A0A371FB43"/>
<keyword evidence="3" id="KW-1185">Reference proteome</keyword>
<gene>
    <name evidence="2" type="ORF">CR513_44780</name>
</gene>
<dbReference type="InterPro" id="IPR036397">
    <property type="entry name" value="RNaseH_sf"/>
</dbReference>
<sequence>MLQKMTNPNRKGWRQLLEDALWAHRTAYRTPLGMSPYKIVFGKACHLPVGEQRKFQLQELDKLRLETYENSQIYKQKVKRFHDQQVLRKEFQVGQKVLLFNSHLKLIVELKDEQPIAPSMSMDIELSPAPTASNMETISLMEPAPPDDTL</sequence>
<dbReference type="Proteomes" id="UP000257109">
    <property type="component" value="Unassembled WGS sequence"/>
</dbReference>
<dbReference type="EMBL" id="QJKJ01009870">
    <property type="protein sequence ID" value="RDX75343.1"/>
    <property type="molecule type" value="Genomic_DNA"/>
</dbReference>
<accession>A0A371FB43</accession>